<evidence type="ECO:0000313" key="3">
    <source>
        <dbReference type="Proteomes" id="UP001597327"/>
    </source>
</evidence>
<evidence type="ECO:0008006" key="4">
    <source>
        <dbReference type="Google" id="ProtNLM"/>
    </source>
</evidence>
<sequence length="193" mass="21400">MEIREAVKGSWLLFCNRPEGIRHFDVSLPGFWRSFLVLGLLLPFFVVSGQAQWQLMIAESELPVEALPLGTFWLTRSAGLIVEWLTLPLLLAALAGWIGIGRTYVPFIIVRNWSALLISLPYAVASLAYLLGIIPSGFLVLVTLSIIPVMLWFQFRIARHVAQVSVSVAIGLVILDTALSLVIGEVMARLFQL</sequence>
<feature type="transmembrane region" description="Helical" evidence="1">
    <location>
        <begin position="73"/>
        <end position="97"/>
    </location>
</feature>
<gene>
    <name evidence="2" type="ORF">ACFSC7_08030</name>
</gene>
<name>A0ABW4JUJ2_9HYPH</name>
<reference evidence="3" key="1">
    <citation type="journal article" date="2019" name="Int. J. Syst. Evol. Microbiol.">
        <title>The Global Catalogue of Microorganisms (GCM) 10K type strain sequencing project: providing services to taxonomists for standard genome sequencing and annotation.</title>
        <authorList>
            <consortium name="The Broad Institute Genomics Platform"/>
            <consortium name="The Broad Institute Genome Sequencing Center for Infectious Disease"/>
            <person name="Wu L."/>
            <person name="Ma J."/>
        </authorList>
    </citation>
    <scope>NUCLEOTIDE SEQUENCE [LARGE SCALE GENOMIC DNA]</scope>
    <source>
        <strain evidence="3">JCM 3369</strain>
    </source>
</reference>
<feature type="transmembrane region" description="Helical" evidence="1">
    <location>
        <begin position="129"/>
        <end position="152"/>
    </location>
</feature>
<keyword evidence="1" id="KW-0812">Transmembrane</keyword>
<comment type="caution">
    <text evidence="2">The sequence shown here is derived from an EMBL/GenBank/DDBJ whole genome shotgun (WGS) entry which is preliminary data.</text>
</comment>
<keyword evidence="1" id="KW-0472">Membrane</keyword>
<feature type="transmembrane region" description="Helical" evidence="1">
    <location>
        <begin position="104"/>
        <end position="123"/>
    </location>
</feature>
<proteinExistence type="predicted"/>
<dbReference type="Proteomes" id="UP001597327">
    <property type="component" value="Unassembled WGS sequence"/>
</dbReference>
<dbReference type="RefSeq" id="WP_377175142.1">
    <property type="nucleotide sequence ID" value="NZ_JBHUFA010000001.1"/>
</dbReference>
<accession>A0ABW4JUJ2</accession>
<evidence type="ECO:0000313" key="2">
    <source>
        <dbReference type="EMBL" id="MFD1695462.1"/>
    </source>
</evidence>
<keyword evidence="3" id="KW-1185">Reference proteome</keyword>
<keyword evidence="1" id="KW-1133">Transmembrane helix</keyword>
<dbReference type="EMBL" id="JBHUFA010000001">
    <property type="protein sequence ID" value="MFD1695462.1"/>
    <property type="molecule type" value="Genomic_DNA"/>
</dbReference>
<evidence type="ECO:0000256" key="1">
    <source>
        <dbReference type="SAM" id="Phobius"/>
    </source>
</evidence>
<feature type="transmembrane region" description="Helical" evidence="1">
    <location>
        <begin position="31"/>
        <end position="53"/>
    </location>
</feature>
<organism evidence="2 3">
    <name type="scientific">Roseibium aestuarii</name>
    <dbReference type="NCBI Taxonomy" id="2600299"/>
    <lineage>
        <taxon>Bacteria</taxon>
        <taxon>Pseudomonadati</taxon>
        <taxon>Pseudomonadota</taxon>
        <taxon>Alphaproteobacteria</taxon>
        <taxon>Hyphomicrobiales</taxon>
        <taxon>Stappiaceae</taxon>
        <taxon>Roseibium</taxon>
    </lineage>
</organism>
<protein>
    <recommendedName>
        <fullName evidence="4">Yip1 domain-containing protein</fullName>
    </recommendedName>
</protein>
<feature type="transmembrane region" description="Helical" evidence="1">
    <location>
        <begin position="164"/>
        <end position="183"/>
    </location>
</feature>